<evidence type="ECO:0000313" key="3">
    <source>
        <dbReference type="Proteomes" id="UP000283374"/>
    </source>
</evidence>
<keyword evidence="3" id="KW-1185">Reference proteome</keyword>
<feature type="transmembrane region" description="Helical" evidence="1">
    <location>
        <begin position="160"/>
        <end position="185"/>
    </location>
</feature>
<keyword evidence="1" id="KW-0472">Membrane</keyword>
<gene>
    <name evidence="2" type="ORF">D1825_16245</name>
</gene>
<protein>
    <submittedName>
        <fullName evidence="2">Uncharacterized protein</fullName>
    </submittedName>
</protein>
<dbReference type="OrthoDB" id="9824743at2"/>
<comment type="caution">
    <text evidence="2">The sequence shown here is derived from an EMBL/GenBank/DDBJ whole genome shotgun (WGS) entry which is preliminary data.</text>
</comment>
<feature type="transmembrane region" description="Helical" evidence="1">
    <location>
        <begin position="90"/>
        <end position="110"/>
    </location>
</feature>
<accession>A0A413RHU7</accession>
<dbReference type="Proteomes" id="UP000283374">
    <property type="component" value="Unassembled WGS sequence"/>
</dbReference>
<feature type="transmembrane region" description="Helical" evidence="1">
    <location>
        <begin position="266"/>
        <end position="289"/>
    </location>
</feature>
<proteinExistence type="predicted"/>
<reference evidence="2 3" key="1">
    <citation type="submission" date="2018-08" db="EMBL/GenBank/DDBJ databases">
        <title>Cellulomonas rhizosphaerae sp. nov., a novel actinomycete isolated from soil.</title>
        <authorList>
            <person name="Tian Y."/>
        </authorList>
    </citation>
    <scope>NUCLEOTIDE SEQUENCE [LARGE SCALE GENOMIC DNA]</scope>
    <source>
        <strain evidence="2 3">NEAU-TCZ24</strain>
    </source>
</reference>
<keyword evidence="1" id="KW-1133">Transmembrane helix</keyword>
<feature type="transmembrane region" description="Helical" evidence="1">
    <location>
        <begin position="130"/>
        <end position="148"/>
    </location>
</feature>
<feature type="transmembrane region" description="Helical" evidence="1">
    <location>
        <begin position="309"/>
        <end position="331"/>
    </location>
</feature>
<feature type="transmembrane region" description="Helical" evidence="1">
    <location>
        <begin position="233"/>
        <end position="254"/>
    </location>
</feature>
<dbReference type="EMBL" id="QWKP01000220">
    <property type="protein sequence ID" value="RHA37784.1"/>
    <property type="molecule type" value="Genomic_DNA"/>
</dbReference>
<feature type="transmembrane region" description="Helical" evidence="1">
    <location>
        <begin position="56"/>
        <end position="78"/>
    </location>
</feature>
<dbReference type="RefSeq" id="WP_118768458.1">
    <property type="nucleotide sequence ID" value="NZ_QWKP01000220.1"/>
</dbReference>
<dbReference type="AlphaFoldDB" id="A0A413RHU7"/>
<keyword evidence="1" id="KW-0812">Transmembrane</keyword>
<name>A0A413RHU7_9CELL</name>
<organism evidence="2 3">
    <name type="scientific">Cellulomonas rhizosphaerae</name>
    <dbReference type="NCBI Taxonomy" id="2293719"/>
    <lineage>
        <taxon>Bacteria</taxon>
        <taxon>Bacillati</taxon>
        <taxon>Actinomycetota</taxon>
        <taxon>Actinomycetes</taxon>
        <taxon>Micrococcales</taxon>
        <taxon>Cellulomonadaceae</taxon>
        <taxon>Cellulomonas</taxon>
    </lineage>
</organism>
<evidence type="ECO:0000313" key="2">
    <source>
        <dbReference type="EMBL" id="RHA37784.1"/>
    </source>
</evidence>
<evidence type="ECO:0000256" key="1">
    <source>
        <dbReference type="SAM" id="Phobius"/>
    </source>
</evidence>
<sequence length="359" mass="36472">MPRNRTNAAILAAGGTAVLLWFTLGSLGTGIARSGAWSSYLPSIPAGTWWLTSVDAGGVFLVMVLVLALVLALSIPVLRSTRTGGATIVLALWWVTIAAGAMGTLAWSVIRTDRSPYETAWSSATALGPGAWWGLVSGCLVGLVAWRVRGTVGIVPAPAAHRLALPAAVGAAATTAVLAGAAWALSGALRSWALGEILPATSPARQDAQRVVETFLPLSRGMSVPVSDTDGSAYLLGAVALLLVVGLVGTAAGLTASLRGGRTALVLALWLTVVLGSTVAAFVSVLPLTGQVGGFADLLRYGATLVTTGGVWGLMYGWLAALGGLLVGWLVDRSTVRNTPTLLTEVPTPARAPRPGAAG</sequence>